<dbReference type="PANTHER" id="PTHR30352">
    <property type="entry name" value="PYRUVATE FORMATE-LYASE-ACTIVATING ENZYME"/>
    <property type="match status" value="1"/>
</dbReference>
<keyword evidence="4" id="KW-0479">Metal-binding</keyword>
<evidence type="ECO:0000313" key="9">
    <source>
        <dbReference type="Proteomes" id="UP000199287"/>
    </source>
</evidence>
<dbReference type="SFLD" id="SFLDG01094">
    <property type="entry name" value="Uncharacterised_Radical_SAM_Su"/>
    <property type="match status" value="1"/>
</dbReference>
<evidence type="ECO:0000256" key="1">
    <source>
        <dbReference type="ARBA" id="ARBA00001966"/>
    </source>
</evidence>
<comment type="cofactor">
    <cofactor evidence="1">
        <name>[4Fe-4S] cluster</name>
        <dbReference type="ChEBI" id="CHEBI:49883"/>
    </cofactor>
</comment>
<keyword evidence="2" id="KW-0004">4Fe-4S</keyword>
<name>A0A1I3FTR2_9FIRM</name>
<sequence length="227" mass="25876">MRIGGIQKTSLIDYPGHLSTVIFLRGCNFKCSYCHNAELLSFDGVQIERQKMMDELITRRSFIDSVVISGGECTLSEDLRGFIQEIKSIGYGVKLDTNGTKPDIIEPLIKEGFIDYIAMDIKAPPEKYDQVTGVCVNLDAINKSIQVIQDHMKNYEFRTTVSPEILTETEVLKIADWISGAKKYVLQNFRDNENVLCGRKKLTPYPKAKLIRLKEQLEPFFEEVSLR</sequence>
<keyword evidence="6" id="KW-0411">Iron-sulfur</keyword>
<dbReference type="EMBL" id="FOQA01000007">
    <property type="protein sequence ID" value="SFI14534.1"/>
    <property type="molecule type" value="Genomic_DNA"/>
</dbReference>
<dbReference type="GO" id="GO:0046872">
    <property type="term" value="F:metal ion binding"/>
    <property type="evidence" value="ECO:0007669"/>
    <property type="project" value="UniProtKB-KW"/>
</dbReference>
<proteinExistence type="predicted"/>
<keyword evidence="9" id="KW-1185">Reference proteome</keyword>
<dbReference type="InterPro" id="IPR034457">
    <property type="entry name" value="Organic_radical-activating"/>
</dbReference>
<protein>
    <submittedName>
        <fullName evidence="8">Pyruvate formate lyase activating enzyme</fullName>
    </submittedName>
</protein>
<dbReference type="AlphaFoldDB" id="A0A1I3FTR2"/>
<dbReference type="PANTHER" id="PTHR30352:SF13">
    <property type="entry name" value="GLYCYL-RADICAL ENZYME ACTIVATING ENZYME YJJW-RELATED"/>
    <property type="match status" value="1"/>
</dbReference>
<dbReference type="InterPro" id="IPR013785">
    <property type="entry name" value="Aldolase_TIM"/>
</dbReference>
<evidence type="ECO:0000256" key="3">
    <source>
        <dbReference type="ARBA" id="ARBA00022691"/>
    </source>
</evidence>
<evidence type="ECO:0000259" key="7">
    <source>
        <dbReference type="PROSITE" id="PS51918"/>
    </source>
</evidence>
<reference evidence="9" key="1">
    <citation type="submission" date="2016-10" db="EMBL/GenBank/DDBJ databases">
        <authorList>
            <person name="Varghese N."/>
            <person name="Submissions S."/>
        </authorList>
    </citation>
    <scope>NUCLEOTIDE SEQUENCE [LARGE SCALE GENOMIC DNA]</scope>
    <source>
        <strain evidence="9">Z-7934</strain>
    </source>
</reference>
<dbReference type="SUPFAM" id="SSF102114">
    <property type="entry name" value="Radical SAM enzymes"/>
    <property type="match status" value="1"/>
</dbReference>
<keyword evidence="8" id="KW-0456">Lyase</keyword>
<dbReference type="InterPro" id="IPR012840">
    <property type="entry name" value="NrdG2"/>
</dbReference>
<dbReference type="InterPro" id="IPR058240">
    <property type="entry name" value="rSAM_sf"/>
</dbReference>
<keyword evidence="5" id="KW-0408">Iron</keyword>
<keyword evidence="8" id="KW-0670">Pyruvate</keyword>
<evidence type="ECO:0000256" key="4">
    <source>
        <dbReference type="ARBA" id="ARBA00022723"/>
    </source>
</evidence>
<dbReference type="RefSeq" id="WP_177208904.1">
    <property type="nucleotide sequence ID" value="NZ_FOQA01000007.1"/>
</dbReference>
<evidence type="ECO:0000256" key="2">
    <source>
        <dbReference type="ARBA" id="ARBA00022485"/>
    </source>
</evidence>
<dbReference type="PROSITE" id="PS51918">
    <property type="entry name" value="RADICAL_SAM"/>
    <property type="match status" value="1"/>
</dbReference>
<feature type="domain" description="Radical SAM core" evidence="7">
    <location>
        <begin position="13"/>
        <end position="227"/>
    </location>
</feature>
<dbReference type="SFLD" id="SFLDS00029">
    <property type="entry name" value="Radical_SAM"/>
    <property type="match status" value="1"/>
</dbReference>
<evidence type="ECO:0000256" key="6">
    <source>
        <dbReference type="ARBA" id="ARBA00023014"/>
    </source>
</evidence>
<accession>A0A1I3FTR2</accession>
<gene>
    <name evidence="8" type="ORF">SAMN05192551_10731</name>
</gene>
<dbReference type="NCBIfam" id="TIGR02495">
    <property type="entry name" value="NrdG2"/>
    <property type="match status" value="1"/>
</dbReference>
<evidence type="ECO:0000256" key="5">
    <source>
        <dbReference type="ARBA" id="ARBA00023004"/>
    </source>
</evidence>
<dbReference type="GO" id="GO:0051539">
    <property type="term" value="F:4 iron, 4 sulfur cluster binding"/>
    <property type="evidence" value="ECO:0007669"/>
    <property type="project" value="UniProtKB-KW"/>
</dbReference>
<dbReference type="CDD" id="cd01335">
    <property type="entry name" value="Radical_SAM"/>
    <property type="match status" value="1"/>
</dbReference>
<dbReference type="GO" id="GO:0016829">
    <property type="term" value="F:lyase activity"/>
    <property type="evidence" value="ECO:0007669"/>
    <property type="project" value="UniProtKB-KW"/>
</dbReference>
<keyword evidence="3" id="KW-0949">S-adenosyl-L-methionine</keyword>
<dbReference type="Proteomes" id="UP000199287">
    <property type="component" value="Unassembled WGS sequence"/>
</dbReference>
<dbReference type="Gene3D" id="3.20.20.70">
    <property type="entry name" value="Aldolase class I"/>
    <property type="match status" value="1"/>
</dbReference>
<dbReference type="InterPro" id="IPR007197">
    <property type="entry name" value="rSAM"/>
</dbReference>
<organism evidence="8 9">
    <name type="scientific">Tindallia magadiensis</name>
    <dbReference type="NCBI Taxonomy" id="69895"/>
    <lineage>
        <taxon>Bacteria</taxon>
        <taxon>Bacillati</taxon>
        <taxon>Bacillota</taxon>
        <taxon>Clostridia</taxon>
        <taxon>Peptostreptococcales</taxon>
        <taxon>Tindalliaceae</taxon>
        <taxon>Tindallia</taxon>
    </lineage>
</organism>
<dbReference type="Pfam" id="PF04055">
    <property type="entry name" value="Radical_SAM"/>
    <property type="match status" value="1"/>
</dbReference>
<dbReference type="STRING" id="69895.SAMN05192551_10731"/>
<evidence type="ECO:0000313" key="8">
    <source>
        <dbReference type="EMBL" id="SFI14534.1"/>
    </source>
</evidence>